<dbReference type="Pfam" id="PF23622">
    <property type="entry name" value="LRR_At1g61320_AtMIF1"/>
    <property type="match status" value="1"/>
</dbReference>
<dbReference type="InterPro" id="IPR053772">
    <property type="entry name" value="At1g61320/At1g61330-like"/>
</dbReference>
<dbReference type="PANTHER" id="PTHR34145:SF43">
    <property type="entry name" value="F-BOX DOMAIN PROTEIN"/>
    <property type="match status" value="1"/>
</dbReference>
<reference evidence="3" key="1">
    <citation type="submission" date="2020-05" db="EMBL/GenBank/DDBJ databases">
        <title>WGS assembly of Panicum virgatum.</title>
        <authorList>
            <person name="Lovell J.T."/>
            <person name="Jenkins J."/>
            <person name="Shu S."/>
            <person name="Juenger T.E."/>
            <person name="Schmutz J."/>
        </authorList>
    </citation>
    <scope>NUCLEOTIDE SEQUENCE</scope>
    <source>
        <strain evidence="3">AP13</strain>
    </source>
</reference>
<dbReference type="PANTHER" id="PTHR34145">
    <property type="entry name" value="OS02G0105600 PROTEIN"/>
    <property type="match status" value="1"/>
</dbReference>
<dbReference type="InterPro" id="IPR036047">
    <property type="entry name" value="F-box-like_dom_sf"/>
</dbReference>
<accession>A0A8T0N4R6</accession>
<comment type="caution">
    <text evidence="3">The sequence shown here is derived from an EMBL/GenBank/DDBJ whole genome shotgun (WGS) entry which is preliminary data.</text>
</comment>
<organism evidence="3 4">
    <name type="scientific">Panicum virgatum</name>
    <name type="common">Blackwell switchgrass</name>
    <dbReference type="NCBI Taxonomy" id="38727"/>
    <lineage>
        <taxon>Eukaryota</taxon>
        <taxon>Viridiplantae</taxon>
        <taxon>Streptophyta</taxon>
        <taxon>Embryophyta</taxon>
        <taxon>Tracheophyta</taxon>
        <taxon>Spermatophyta</taxon>
        <taxon>Magnoliopsida</taxon>
        <taxon>Liliopsida</taxon>
        <taxon>Poales</taxon>
        <taxon>Poaceae</taxon>
        <taxon>PACMAD clade</taxon>
        <taxon>Panicoideae</taxon>
        <taxon>Panicodae</taxon>
        <taxon>Paniceae</taxon>
        <taxon>Panicinae</taxon>
        <taxon>Panicum</taxon>
        <taxon>Panicum sect. Hiantes</taxon>
    </lineage>
</organism>
<dbReference type="SUPFAM" id="SSF52058">
    <property type="entry name" value="L domain-like"/>
    <property type="match status" value="1"/>
</dbReference>
<sequence length="531" mass="60208">MGLQNLMRFMHMQRQRDQQRRRQDPPIGLIASRAKRKGSPCQQDDDSQNDQLEIQSGPTLPEDIWHHIRSLMPMRDSARVACVSRAFLHSWRCHPNLTFSYTTFGLNTKAYGKDELAGVFYGKVDHILQRHSGIGVKKLKIQTGSHYSAKDSYYLNSWLQIAVTPGIEELTLMLCTMKAKYNFPYTLLSNGSGDSIQYLHLSSCSFHPTDALGPLRSLTRLHLNLVHITGDELGCFLSRSFALERLEVRYCDRIVCLKVPCLLQRLCYLEVFGCGRLKVINNEAPNLTSFQFEGDTTVQLSFGETLQMKKLNMYRSGAVFYARAELPSSMPNLEALTVSSRSEVAYAPILHSKFLHLKYLSISLNGAPFSPAYDYLSLASFLDAAPILESFHLDVFQRFMENVSIFASPSELRCIQGGHHHKLKRVRINGFCSAKSLVELTCHVLQHVMSLEYLTLEAPQSSWKCSEPENKSGKCFPMVRDILMEAQSAVLAIREYIEPKVPSTVKLRVLEPCSCHDLDSEFELYVFLDGP</sequence>
<dbReference type="SUPFAM" id="SSF81383">
    <property type="entry name" value="F-box domain"/>
    <property type="match status" value="1"/>
</dbReference>
<dbReference type="OrthoDB" id="596770at2759"/>
<dbReference type="Proteomes" id="UP000823388">
    <property type="component" value="Chromosome 9N"/>
</dbReference>
<evidence type="ECO:0000256" key="1">
    <source>
        <dbReference type="SAM" id="MobiDB-lite"/>
    </source>
</evidence>
<dbReference type="InterPro" id="IPR055357">
    <property type="entry name" value="LRR_At1g61320_AtMIF1"/>
</dbReference>
<name>A0A8T0N4R6_PANVG</name>
<evidence type="ECO:0000313" key="3">
    <source>
        <dbReference type="EMBL" id="KAG2544045.1"/>
    </source>
</evidence>
<dbReference type="Gene3D" id="3.80.10.10">
    <property type="entry name" value="Ribonuclease Inhibitor"/>
    <property type="match status" value="1"/>
</dbReference>
<protein>
    <recommendedName>
        <fullName evidence="2">At1g61320/AtMIF1 LRR domain-containing protein</fullName>
    </recommendedName>
</protein>
<proteinExistence type="predicted"/>
<feature type="region of interest" description="Disordered" evidence="1">
    <location>
        <begin position="30"/>
        <end position="56"/>
    </location>
</feature>
<evidence type="ECO:0000313" key="4">
    <source>
        <dbReference type="Proteomes" id="UP000823388"/>
    </source>
</evidence>
<keyword evidence="4" id="KW-1185">Reference proteome</keyword>
<dbReference type="EMBL" id="CM029054">
    <property type="protein sequence ID" value="KAG2544045.1"/>
    <property type="molecule type" value="Genomic_DNA"/>
</dbReference>
<dbReference type="AlphaFoldDB" id="A0A8T0N4R6"/>
<feature type="domain" description="At1g61320/AtMIF1 LRR" evidence="2">
    <location>
        <begin position="127"/>
        <end position="514"/>
    </location>
</feature>
<evidence type="ECO:0000259" key="2">
    <source>
        <dbReference type="Pfam" id="PF23622"/>
    </source>
</evidence>
<dbReference type="InterPro" id="IPR032675">
    <property type="entry name" value="LRR_dom_sf"/>
</dbReference>
<gene>
    <name evidence="3" type="ORF">PVAP13_9NG787200</name>
</gene>